<dbReference type="Pfam" id="PF01494">
    <property type="entry name" value="FAD_binding_3"/>
    <property type="match status" value="1"/>
</dbReference>
<dbReference type="STRING" id="67365.GCA_001704635_02104"/>
<dbReference type="Proteomes" id="UP000186168">
    <property type="component" value="Unassembled WGS sequence"/>
</dbReference>
<evidence type="ECO:0000313" key="4">
    <source>
        <dbReference type="Proteomes" id="UP000186168"/>
    </source>
</evidence>
<reference evidence="3 4" key="1">
    <citation type="submission" date="2013-05" db="EMBL/GenBank/DDBJ databases">
        <title>Genome sequence of Streptomyces sparsogenes DSM 40356.</title>
        <authorList>
            <person name="Coyne S."/>
            <person name="Seebeck F.P."/>
        </authorList>
    </citation>
    <scope>NUCLEOTIDE SEQUENCE [LARGE SCALE GENOMIC DNA]</scope>
    <source>
        <strain evidence="3 4">DSM 40356</strain>
    </source>
</reference>
<dbReference type="PRINTS" id="PR00420">
    <property type="entry name" value="RNGMNOXGNASE"/>
</dbReference>
<dbReference type="InterPro" id="IPR050631">
    <property type="entry name" value="PheA/TfdB_FAD_monoxygenase"/>
</dbReference>
<sequence>MTWDVVVCGAGVGGLAAARALGGLGLRVLVVDKQPRVRPVAKGEVLQPGALRLLRAWGVERRLDERGAVRLGRLVVRDPAGAPLMALDYGALPAPDQWLLAHDHTVILDTLRESLPPGVELRRGVLAEEPLRDAAGRVTGLLLKEGDRRYEAPAALVVGADGISSRLRRWARIEARRVDYPHRLVSFDIAGAAAGRPQDFSAYVTDRGLRLLYPLPGGRLRLYVQAEPDELRGAGPGELAGWATRALASVPALRPLTPDLLAHLGSRQTLPVARLLSSRLTAPGLALLGEAAYAVHPMAAQGMNTAITSAGCLAEQLAAHLGRAGGLSAAAVDGALRDVEERLAPTLAQAARTSGNAARMVTDLSWRGRVLGRRAVRHTGANPRLLHTVTHNMSGLGPRPLTLLDRLQQLGLVPDPRAHRVPTG</sequence>
<dbReference type="SUPFAM" id="SSF51905">
    <property type="entry name" value="FAD/NAD(P)-binding domain"/>
    <property type="match status" value="1"/>
</dbReference>
<feature type="domain" description="FAD-binding" evidence="2">
    <location>
        <begin position="4"/>
        <end position="324"/>
    </location>
</feature>
<organism evidence="3 4">
    <name type="scientific">Streptomyces sparsogenes DSM 40356</name>
    <dbReference type="NCBI Taxonomy" id="1331668"/>
    <lineage>
        <taxon>Bacteria</taxon>
        <taxon>Bacillati</taxon>
        <taxon>Actinomycetota</taxon>
        <taxon>Actinomycetes</taxon>
        <taxon>Kitasatosporales</taxon>
        <taxon>Streptomycetaceae</taxon>
        <taxon>Streptomyces</taxon>
    </lineage>
</organism>
<proteinExistence type="predicted"/>
<dbReference type="InterPro" id="IPR036188">
    <property type="entry name" value="FAD/NAD-bd_sf"/>
</dbReference>
<name>A0A1R1S8W2_9ACTN</name>
<keyword evidence="1" id="KW-0560">Oxidoreductase</keyword>
<comment type="caution">
    <text evidence="3">The sequence shown here is derived from an EMBL/GenBank/DDBJ whole genome shotgun (WGS) entry which is preliminary data.</text>
</comment>
<dbReference type="PANTHER" id="PTHR43476:SF5">
    <property type="entry name" value="FAD-DEPENDENT MONOOXYGENASE"/>
    <property type="match status" value="1"/>
</dbReference>
<dbReference type="PANTHER" id="PTHR43476">
    <property type="entry name" value="3-(3-HYDROXY-PHENYL)PROPIONATE/3-HYDROXYCINNAMIC ACID HYDROXYLASE"/>
    <property type="match status" value="1"/>
</dbReference>
<protein>
    <submittedName>
        <fullName evidence="3">Fumarate reductase/succinate dehydrogenase flavoprotein domain-containing protein</fullName>
    </submittedName>
</protein>
<evidence type="ECO:0000256" key="1">
    <source>
        <dbReference type="ARBA" id="ARBA00023002"/>
    </source>
</evidence>
<dbReference type="Gene3D" id="3.50.50.60">
    <property type="entry name" value="FAD/NAD(P)-binding domain"/>
    <property type="match status" value="2"/>
</dbReference>
<keyword evidence="4" id="KW-1185">Reference proteome</keyword>
<dbReference type="RefSeq" id="WP_065966927.1">
    <property type="nucleotide sequence ID" value="NZ_ASQP01000444.1"/>
</dbReference>
<accession>A0A1R1S8W2</accession>
<evidence type="ECO:0000313" key="3">
    <source>
        <dbReference type="EMBL" id="OMI34764.1"/>
    </source>
</evidence>
<dbReference type="GO" id="GO:0016491">
    <property type="term" value="F:oxidoreductase activity"/>
    <property type="evidence" value="ECO:0007669"/>
    <property type="project" value="UniProtKB-KW"/>
</dbReference>
<dbReference type="EMBL" id="ASQP01000444">
    <property type="protein sequence ID" value="OMI34764.1"/>
    <property type="molecule type" value="Genomic_DNA"/>
</dbReference>
<gene>
    <name evidence="3" type="ORF">SPAR_34821</name>
</gene>
<dbReference type="AlphaFoldDB" id="A0A1R1S8W2"/>
<dbReference type="GO" id="GO:0071949">
    <property type="term" value="F:FAD binding"/>
    <property type="evidence" value="ECO:0007669"/>
    <property type="project" value="InterPro"/>
</dbReference>
<evidence type="ECO:0000259" key="2">
    <source>
        <dbReference type="Pfam" id="PF01494"/>
    </source>
</evidence>
<dbReference type="GeneID" id="96747004"/>
<dbReference type="InterPro" id="IPR002938">
    <property type="entry name" value="FAD-bd"/>
</dbReference>